<feature type="region of interest" description="Disordered" evidence="6">
    <location>
        <begin position="369"/>
        <end position="430"/>
    </location>
</feature>
<evidence type="ECO:0000256" key="7">
    <source>
        <dbReference type="SAM" id="Phobius"/>
    </source>
</evidence>
<dbReference type="PANTHER" id="PTHR43289:SF34">
    <property type="entry name" value="SERINE_THREONINE-PROTEIN KINASE YBDM-RELATED"/>
    <property type="match status" value="1"/>
</dbReference>
<dbReference type="GO" id="GO:0005524">
    <property type="term" value="F:ATP binding"/>
    <property type="evidence" value="ECO:0007669"/>
    <property type="project" value="UniProtKB-UniRule"/>
</dbReference>
<dbReference type="RefSeq" id="WP_188337130.1">
    <property type="nucleotide sequence ID" value="NZ_CP061281.1"/>
</dbReference>
<dbReference type="CDD" id="cd14014">
    <property type="entry name" value="STKc_PknB_like"/>
    <property type="match status" value="1"/>
</dbReference>
<accession>A0A7H1B6N9</accession>
<feature type="binding site" evidence="5">
    <location>
        <position position="55"/>
    </location>
    <ligand>
        <name>ATP</name>
        <dbReference type="ChEBI" id="CHEBI:30616"/>
    </ligand>
</feature>
<keyword evidence="7" id="KW-0472">Membrane</keyword>
<evidence type="ECO:0000256" key="3">
    <source>
        <dbReference type="ARBA" id="ARBA00022777"/>
    </source>
</evidence>
<dbReference type="Pfam" id="PF00069">
    <property type="entry name" value="Pkinase"/>
    <property type="match status" value="1"/>
</dbReference>
<dbReference type="KEGG" id="sxn:IAG42_12660"/>
<keyword evidence="3 9" id="KW-0418">Kinase</keyword>
<keyword evidence="4 5" id="KW-0067">ATP-binding</keyword>
<dbReference type="InterPro" id="IPR008271">
    <property type="entry name" value="Ser/Thr_kinase_AS"/>
</dbReference>
<keyword evidence="1" id="KW-0808">Transferase</keyword>
<evidence type="ECO:0000256" key="6">
    <source>
        <dbReference type="SAM" id="MobiDB-lite"/>
    </source>
</evidence>
<keyword evidence="7" id="KW-0812">Transmembrane</keyword>
<dbReference type="SUPFAM" id="SSF56112">
    <property type="entry name" value="Protein kinase-like (PK-like)"/>
    <property type="match status" value="1"/>
</dbReference>
<evidence type="ECO:0000313" key="10">
    <source>
        <dbReference type="Proteomes" id="UP000516428"/>
    </source>
</evidence>
<evidence type="ECO:0000256" key="4">
    <source>
        <dbReference type="ARBA" id="ARBA00022840"/>
    </source>
</evidence>
<keyword evidence="2 5" id="KW-0547">Nucleotide-binding</keyword>
<keyword evidence="9" id="KW-0723">Serine/threonine-protein kinase</keyword>
<feature type="compositionally biased region" description="Low complexity" evidence="6">
    <location>
        <begin position="385"/>
        <end position="415"/>
    </location>
</feature>
<protein>
    <submittedName>
        <fullName evidence="9">Serine/threonine protein kinase</fullName>
    </submittedName>
</protein>
<reference evidence="9 10" key="1">
    <citation type="submission" date="2020-09" db="EMBL/GenBank/DDBJ databases">
        <title>A novel species.</title>
        <authorList>
            <person name="Gao J."/>
        </authorList>
    </citation>
    <scope>NUCLEOTIDE SEQUENCE [LARGE SCALE GENOMIC DNA]</scope>
    <source>
        <strain evidence="9 10">CRXT-Y-14</strain>
    </source>
</reference>
<dbReference type="InterPro" id="IPR000719">
    <property type="entry name" value="Prot_kinase_dom"/>
</dbReference>
<dbReference type="Gene3D" id="1.10.510.10">
    <property type="entry name" value="Transferase(Phosphotransferase) domain 1"/>
    <property type="match status" value="1"/>
</dbReference>
<name>A0A7H1B6N9_9ACTN</name>
<dbReference type="SMART" id="SM00220">
    <property type="entry name" value="S_TKc"/>
    <property type="match status" value="1"/>
</dbReference>
<evidence type="ECO:0000259" key="8">
    <source>
        <dbReference type="PROSITE" id="PS50011"/>
    </source>
</evidence>
<keyword evidence="7" id="KW-1133">Transmembrane helix</keyword>
<dbReference type="PANTHER" id="PTHR43289">
    <property type="entry name" value="MITOGEN-ACTIVATED PROTEIN KINASE KINASE KINASE 20-RELATED"/>
    <property type="match status" value="1"/>
</dbReference>
<evidence type="ECO:0000313" key="9">
    <source>
        <dbReference type="EMBL" id="QNS04394.1"/>
    </source>
</evidence>
<gene>
    <name evidence="9" type="ORF">IAG42_12660</name>
</gene>
<evidence type="ECO:0000256" key="2">
    <source>
        <dbReference type="ARBA" id="ARBA00022741"/>
    </source>
</evidence>
<feature type="domain" description="Protein kinase" evidence="8">
    <location>
        <begin position="27"/>
        <end position="280"/>
    </location>
</feature>
<sequence>MGLGARDNTRTVFGPLQADDPQVVGGYRLVARLGAGGMGRVYLSHTRGGRPVAVKVVRPELADEPDFRRRFGREMEAARRVRGAYTAELIDGDADGTPPWLATLYVPGPSLAEAVARRGPLPVPAVLWLMAGVAEALQAVHAAGIVHRDLKPSNVLLASDGPRVIDFGISLAADLTSYTVTGAAIGTPQYMAPEQAAGSDGVTAATDVFSLGQTVAFAALGEPLYGSGPAASVLYRIVHDAPDLERLPEEVRPILARCLAADPAERADLAEVVAWCRERLGSEPEPVAWTEVTGPEPTVPGPAPVPVPGAADPAQTWPLTAQAPLVMPDPATLPARQEPKRRTALVASALVTAGVLVVSVLAWQVMDGTRDDGARSGTGKGAGAGPSASASKSPSPTTPSSGSGSGSGSADRTGSPLTKDEAPRTSFAQGEAYPQVWLDAKNSVNIHKEPAQLKTAKGDIRFSCTDNTGCELKSDTSVFVQSFAKPGAATRDMCDVMLARSKTHVLPLAASANGTEICVKHRSGDVGVLVLQTKSTAMPDIAFVTADLTVWRKKA</sequence>
<evidence type="ECO:0000256" key="1">
    <source>
        <dbReference type="ARBA" id="ARBA00022679"/>
    </source>
</evidence>
<dbReference type="GO" id="GO:0004674">
    <property type="term" value="F:protein serine/threonine kinase activity"/>
    <property type="evidence" value="ECO:0007669"/>
    <property type="project" value="UniProtKB-KW"/>
</dbReference>
<dbReference type="Gene3D" id="3.30.200.20">
    <property type="entry name" value="Phosphorylase Kinase, domain 1"/>
    <property type="match status" value="1"/>
</dbReference>
<keyword evidence="10" id="KW-1185">Reference proteome</keyword>
<dbReference type="EMBL" id="CP061281">
    <property type="protein sequence ID" value="QNS04394.1"/>
    <property type="molecule type" value="Genomic_DNA"/>
</dbReference>
<dbReference type="PROSITE" id="PS00108">
    <property type="entry name" value="PROTEIN_KINASE_ST"/>
    <property type="match status" value="1"/>
</dbReference>
<dbReference type="AlphaFoldDB" id="A0A7H1B6N9"/>
<proteinExistence type="predicted"/>
<dbReference type="PROSITE" id="PS50011">
    <property type="entry name" value="PROTEIN_KINASE_DOM"/>
    <property type="match status" value="1"/>
</dbReference>
<dbReference type="Proteomes" id="UP000516428">
    <property type="component" value="Chromosome"/>
</dbReference>
<organism evidence="9 10">
    <name type="scientific">Streptomyces xanthii</name>
    <dbReference type="NCBI Taxonomy" id="2768069"/>
    <lineage>
        <taxon>Bacteria</taxon>
        <taxon>Bacillati</taxon>
        <taxon>Actinomycetota</taxon>
        <taxon>Actinomycetes</taxon>
        <taxon>Kitasatosporales</taxon>
        <taxon>Streptomycetaceae</taxon>
        <taxon>Streptomyces</taxon>
    </lineage>
</organism>
<feature type="transmembrane region" description="Helical" evidence="7">
    <location>
        <begin position="344"/>
        <end position="366"/>
    </location>
</feature>
<dbReference type="InterPro" id="IPR017441">
    <property type="entry name" value="Protein_kinase_ATP_BS"/>
</dbReference>
<dbReference type="PROSITE" id="PS00107">
    <property type="entry name" value="PROTEIN_KINASE_ATP"/>
    <property type="match status" value="1"/>
</dbReference>
<dbReference type="InterPro" id="IPR011009">
    <property type="entry name" value="Kinase-like_dom_sf"/>
</dbReference>
<evidence type="ECO:0000256" key="5">
    <source>
        <dbReference type="PROSITE-ProRule" id="PRU10141"/>
    </source>
</evidence>